<sequence length="172" mass="19056">MSEYLRGVVQVPIERKHLANAQRWARAVAGRYDAEVEVDEPSLYIIIKPGPNITVDGLLKLRDMARAIALGFTPEDALALENEGYYLDSIDLKEYVPPAHLPRVKARIIGEDGRAKSAVEGLAGVKIVVGDRRVAFLGPMEAVALAKEAVLMLIEGRKHSTVYRWLQRAKRG</sequence>
<dbReference type="EMBL" id="JZWT02000004">
    <property type="protein sequence ID" value="MFB6490021.1"/>
    <property type="molecule type" value="Genomic_DNA"/>
</dbReference>
<evidence type="ECO:0000313" key="1">
    <source>
        <dbReference type="EMBL" id="MFB6490021.1"/>
    </source>
</evidence>
<name>A0ACC6UZP7_9CREN</name>
<dbReference type="Proteomes" id="UP000033636">
    <property type="component" value="Unassembled WGS sequence"/>
</dbReference>
<proteinExistence type="predicted"/>
<protein>
    <submittedName>
        <fullName evidence="1">KH domain-containing protein</fullName>
    </submittedName>
</protein>
<accession>A0ACC6UZP7</accession>
<evidence type="ECO:0000313" key="2">
    <source>
        <dbReference type="Proteomes" id="UP000033636"/>
    </source>
</evidence>
<reference evidence="1" key="1">
    <citation type="submission" date="2024-07" db="EMBL/GenBank/DDBJ databases">
        <title>Metagenome and Metagenome-Assembled Genomes of Archaea from a hot spring from the geothermal field of Los Azufres, Mexico.</title>
        <authorList>
            <person name="Marin-Paredes R."/>
            <person name="Martinez-Romero E."/>
            <person name="Servin-Garciduenas L.E."/>
        </authorList>
    </citation>
    <scope>NUCLEOTIDE SEQUENCE</scope>
</reference>
<organism evidence="1 2">
    <name type="scientific">Thermoproteus sp. AZ2</name>
    <dbReference type="NCBI Taxonomy" id="1609232"/>
    <lineage>
        <taxon>Archaea</taxon>
        <taxon>Thermoproteota</taxon>
        <taxon>Thermoprotei</taxon>
        <taxon>Thermoproteales</taxon>
        <taxon>Thermoproteaceae</taxon>
        <taxon>Thermoproteus</taxon>
    </lineage>
</organism>
<gene>
    <name evidence="1" type="ORF">TU35_002035</name>
</gene>
<comment type="caution">
    <text evidence="1">The sequence shown here is derived from an EMBL/GenBank/DDBJ whole genome shotgun (WGS) entry which is preliminary data.</text>
</comment>